<dbReference type="AlphaFoldDB" id="C1C5W7"/>
<protein>
    <submittedName>
        <fullName evidence="2">GBSi1, group II intron, maturase</fullName>
    </submittedName>
</protein>
<dbReference type="HOGENOM" id="CLU_196878_1_0_9"/>
<feature type="domain" description="Group II intron maturase-specific" evidence="1">
    <location>
        <begin position="1"/>
        <end position="32"/>
    </location>
</feature>
<dbReference type="InterPro" id="IPR013597">
    <property type="entry name" value="Mat_intron_G2"/>
</dbReference>
<dbReference type="EMBL" id="CP000918">
    <property type="protein sequence ID" value="ACO17135.1"/>
    <property type="molecule type" value="Genomic_DNA"/>
</dbReference>
<accession>C1C5W7</accession>
<dbReference type="Pfam" id="PF08388">
    <property type="entry name" value="GIIM"/>
    <property type="match status" value="1"/>
</dbReference>
<sequence length="57" mass="6938">MKSIVTSIDERLRTRLRVIIWKQWKKKSRRLWGLLKLGVPKWIADKVSGWGDHYQLY</sequence>
<evidence type="ECO:0000259" key="1">
    <source>
        <dbReference type="Pfam" id="PF08388"/>
    </source>
</evidence>
<reference evidence="3" key="1">
    <citation type="journal article" date="2010" name="Genome Biol.">
        <title>Structure and dynamics of the pan-genome of Streptococcus pneumoniae and closely related species.</title>
        <authorList>
            <person name="Donati C."/>
            <person name="Hiller N.L."/>
            <person name="Tettelin H."/>
            <person name="Muzzi A."/>
            <person name="Croucher N.J."/>
            <person name="Angiuoli S.V."/>
            <person name="Oggioni M."/>
            <person name="Dunning Hotopp J.C."/>
            <person name="Hu F.Z."/>
            <person name="Riley D.R."/>
            <person name="Covacci A."/>
            <person name="Mitchell T.J."/>
            <person name="Bentley S.D."/>
            <person name="Kilian M."/>
            <person name="Ehrlich G.D."/>
            <person name="Rappuoli R."/>
            <person name="Moxon E.R."/>
            <person name="Masignani V."/>
        </authorList>
    </citation>
    <scope>NUCLEOTIDE SEQUENCE [LARGE SCALE GENOMIC DNA]</scope>
    <source>
        <strain evidence="3">70585</strain>
    </source>
</reference>
<name>C1C5W7_STRP7</name>
<evidence type="ECO:0000313" key="2">
    <source>
        <dbReference type="EMBL" id="ACO17135.1"/>
    </source>
</evidence>
<evidence type="ECO:0000313" key="3">
    <source>
        <dbReference type="Proteomes" id="UP000002211"/>
    </source>
</evidence>
<dbReference type="KEGG" id="snm:SP70585_0660"/>
<gene>
    <name evidence="2" type="ordered locus">SP70585_0660</name>
</gene>
<organism evidence="2 3">
    <name type="scientific">Streptococcus pneumoniae (strain 70585)</name>
    <dbReference type="NCBI Taxonomy" id="488221"/>
    <lineage>
        <taxon>Bacteria</taxon>
        <taxon>Bacillati</taxon>
        <taxon>Bacillota</taxon>
        <taxon>Bacilli</taxon>
        <taxon>Lactobacillales</taxon>
        <taxon>Streptococcaceae</taxon>
        <taxon>Streptococcus</taxon>
    </lineage>
</organism>
<proteinExistence type="predicted"/>
<dbReference type="Proteomes" id="UP000002211">
    <property type="component" value="Chromosome"/>
</dbReference>